<organism evidence="1 2">
    <name type="scientific">Frisingicoccus caecimuris</name>
    <dbReference type="NCBI Taxonomy" id="1796636"/>
    <lineage>
        <taxon>Bacteria</taxon>
        <taxon>Bacillati</taxon>
        <taxon>Bacillota</taxon>
        <taxon>Clostridia</taxon>
        <taxon>Lachnospirales</taxon>
        <taxon>Lachnospiraceae</taxon>
        <taxon>Frisingicoccus</taxon>
    </lineage>
</organism>
<dbReference type="Gene3D" id="2.115.10.20">
    <property type="entry name" value="Glycosyl hydrolase domain, family 43"/>
    <property type="match status" value="2"/>
</dbReference>
<evidence type="ECO:0008006" key="3">
    <source>
        <dbReference type="Google" id="ProtNLM"/>
    </source>
</evidence>
<dbReference type="OrthoDB" id="180690at2"/>
<dbReference type="EMBL" id="SLXA01000001">
    <property type="protein sequence ID" value="TCO86470.1"/>
    <property type="molecule type" value="Genomic_DNA"/>
</dbReference>
<proteinExistence type="predicted"/>
<dbReference type="RefSeq" id="WP_132087672.1">
    <property type="nucleotide sequence ID" value="NZ_JANKAQ010000002.1"/>
</dbReference>
<comment type="caution">
    <text evidence="1">The sequence shown here is derived from an EMBL/GenBank/DDBJ whole genome shotgun (WGS) entry which is preliminary data.</text>
</comment>
<evidence type="ECO:0000313" key="1">
    <source>
        <dbReference type="EMBL" id="TCO86470.1"/>
    </source>
</evidence>
<dbReference type="AlphaFoldDB" id="A0A4R2LGL7"/>
<gene>
    <name evidence="1" type="ORF">EV212_101257</name>
</gene>
<reference evidence="1 2" key="1">
    <citation type="submission" date="2019-03" db="EMBL/GenBank/DDBJ databases">
        <title>Genomic Encyclopedia of Type Strains, Phase IV (KMG-IV): sequencing the most valuable type-strain genomes for metagenomic binning, comparative biology and taxonomic classification.</title>
        <authorList>
            <person name="Goeker M."/>
        </authorList>
    </citation>
    <scope>NUCLEOTIDE SEQUENCE [LARGE SCALE GENOMIC DNA]</scope>
    <source>
        <strain evidence="1 2">DSM 28559</strain>
    </source>
</reference>
<protein>
    <recommendedName>
        <fullName evidence="3">Glycosyl hydrolase family 32</fullName>
    </recommendedName>
</protein>
<dbReference type="SUPFAM" id="SSF75005">
    <property type="entry name" value="Arabinanase/levansucrase/invertase"/>
    <property type="match status" value="1"/>
</dbReference>
<name>A0A4R2LGL7_9FIRM</name>
<sequence length="484" mass="55274">MAKYLMLDRRFLNPQAMENVTLRITPPEKDQANNPLFIQDQPWEIRIDNGYPNVIYDEQAQIFRCYYTLFTDDLDTEGTTLEERTSRDYLPRMDRVTSLAYAESKDGIHWEKPALGRVEWRGNKENNILFLFAHGTGVMVDHHGSDSAARYKMVTKVDIPGHGAYMAVAFSPDGVNWSDLIPWPEYNPPADSHNLPFWNEEEGCYMLLSRVWKDGIRMTTLSRSDDFIHWSEPKETLRGRGFENQIYSMPVFFWNNLYLGLASIIHEGDRTDVDFDTVDCELTWAVSPDHFDFVAPGQTVIPRGAGAYPTGDFDCGCIYASQPVKGPDGSLWIYYMGGNGRHTNFRESSLARARWKADCFASMVPKREEENSLLTSCKLKFQGPSLEILAEAVEPSMPIYLEAQIHRVWTEAPISGFSYEESRVSELEGGWKRIEWTQGLESLAGTSGCIKLKFKNLKIWAVQGDICLDGHRLWEGADMENEGF</sequence>
<dbReference type="InterPro" id="IPR023296">
    <property type="entry name" value="Glyco_hydro_beta-prop_sf"/>
</dbReference>
<accession>A0A4R2LGL7</accession>
<keyword evidence="2" id="KW-1185">Reference proteome</keyword>
<evidence type="ECO:0000313" key="2">
    <source>
        <dbReference type="Proteomes" id="UP000295711"/>
    </source>
</evidence>
<dbReference type="Proteomes" id="UP000295711">
    <property type="component" value="Unassembled WGS sequence"/>
</dbReference>